<keyword evidence="1" id="KW-1133">Transmembrane helix</keyword>
<keyword evidence="1" id="KW-0812">Transmembrane</keyword>
<accession>A0ABW1YMF9</accession>
<dbReference type="RefSeq" id="WP_193195161.1">
    <property type="nucleotide sequence ID" value="NZ_JACZFR010000086.1"/>
</dbReference>
<reference evidence="3" key="1">
    <citation type="journal article" date="2019" name="Int. J. Syst. Evol. Microbiol.">
        <title>The Global Catalogue of Microorganisms (GCM) 10K type strain sequencing project: providing services to taxonomists for standard genome sequencing and annotation.</title>
        <authorList>
            <consortium name="The Broad Institute Genomics Platform"/>
            <consortium name="The Broad Institute Genome Sequencing Center for Infectious Disease"/>
            <person name="Wu L."/>
            <person name="Ma J."/>
        </authorList>
    </citation>
    <scope>NUCLEOTIDE SEQUENCE [LARGE SCALE GENOMIC DNA]</scope>
    <source>
        <strain evidence="3">CGMCC 1.13718</strain>
    </source>
</reference>
<evidence type="ECO:0000256" key="1">
    <source>
        <dbReference type="SAM" id="Phobius"/>
    </source>
</evidence>
<gene>
    <name evidence="2" type="ORF">ACFQBM_10430</name>
</gene>
<feature type="transmembrane region" description="Helical" evidence="1">
    <location>
        <begin position="12"/>
        <end position="33"/>
    </location>
</feature>
<protein>
    <submittedName>
        <fullName evidence="2">Uncharacterized protein</fullName>
    </submittedName>
</protein>
<sequence length="110" mass="11885">MKKIIKFYLVEHSLLIAFVIAGILFSLLIYGGLPSSKVSYEKAVAVENFYVGTDLGNRAMLRVKLNDGGVAELSVASAAQVKVGKTICLSKTKTKMGSKIFRLASPQKCT</sequence>
<name>A0ABW1YMF9_9GAMM</name>
<evidence type="ECO:0000313" key="3">
    <source>
        <dbReference type="Proteomes" id="UP001596425"/>
    </source>
</evidence>
<dbReference type="Proteomes" id="UP001596425">
    <property type="component" value="Unassembled WGS sequence"/>
</dbReference>
<organism evidence="2 3">
    <name type="scientific">Microbulbifer taiwanensis</name>
    <dbReference type="NCBI Taxonomy" id="986746"/>
    <lineage>
        <taxon>Bacteria</taxon>
        <taxon>Pseudomonadati</taxon>
        <taxon>Pseudomonadota</taxon>
        <taxon>Gammaproteobacteria</taxon>
        <taxon>Cellvibrionales</taxon>
        <taxon>Microbulbiferaceae</taxon>
        <taxon>Microbulbifer</taxon>
    </lineage>
</organism>
<evidence type="ECO:0000313" key="2">
    <source>
        <dbReference type="EMBL" id="MFC6633701.1"/>
    </source>
</evidence>
<dbReference type="EMBL" id="JBHSVR010000001">
    <property type="protein sequence ID" value="MFC6633701.1"/>
    <property type="molecule type" value="Genomic_DNA"/>
</dbReference>
<comment type="caution">
    <text evidence="2">The sequence shown here is derived from an EMBL/GenBank/DDBJ whole genome shotgun (WGS) entry which is preliminary data.</text>
</comment>
<keyword evidence="3" id="KW-1185">Reference proteome</keyword>
<proteinExistence type="predicted"/>
<keyword evidence="1" id="KW-0472">Membrane</keyword>